<name>A0ABM9CT57_9BACL</name>
<dbReference type="Proteomes" id="UP000838324">
    <property type="component" value="Unassembled WGS sequence"/>
</dbReference>
<accession>A0ABM9CT57</accession>
<dbReference type="Gene3D" id="1.10.510.10">
    <property type="entry name" value="Transferase(Phosphotransferase) domain 1"/>
    <property type="match status" value="1"/>
</dbReference>
<dbReference type="InterPro" id="IPR000719">
    <property type="entry name" value="Prot_kinase_dom"/>
</dbReference>
<evidence type="ECO:0000313" key="3">
    <source>
        <dbReference type="Proteomes" id="UP000838324"/>
    </source>
</evidence>
<dbReference type="InterPro" id="IPR011009">
    <property type="entry name" value="Kinase-like_dom_sf"/>
</dbReference>
<comment type="caution">
    <text evidence="2">The sequence shown here is derived from an EMBL/GenBank/DDBJ whole genome shotgun (WGS) entry which is preliminary data.</text>
</comment>
<evidence type="ECO:0000259" key="1">
    <source>
        <dbReference type="PROSITE" id="PS50011"/>
    </source>
</evidence>
<gene>
    <name evidence="2" type="ORF">PAECIP111892_05236</name>
</gene>
<dbReference type="PANTHER" id="PTHR24348:SF68">
    <property type="entry name" value="SERINE_THREONINE-PROTEIN KINASE ATG1C"/>
    <property type="match status" value="1"/>
</dbReference>
<protein>
    <recommendedName>
        <fullName evidence="1">Protein kinase domain-containing protein</fullName>
    </recommendedName>
</protein>
<dbReference type="InterPro" id="IPR045269">
    <property type="entry name" value="Atg1-like"/>
</dbReference>
<dbReference type="Gene3D" id="3.30.200.20">
    <property type="entry name" value="Phosphorylase Kinase, domain 1"/>
    <property type="match status" value="1"/>
</dbReference>
<dbReference type="Pfam" id="PF00069">
    <property type="entry name" value="Pkinase"/>
    <property type="match status" value="1"/>
</dbReference>
<dbReference type="SUPFAM" id="SSF56112">
    <property type="entry name" value="Protein kinase-like (PK-like)"/>
    <property type="match status" value="1"/>
</dbReference>
<sequence length="292" mass="33524">MKDTIYLYQDHKNRNGCYIPIELVTRSGAKIEIQDRIASGGNAVVHRCQHIITGNMYAIKFQLVVSEKRKRRFEQEIDFLKVIQHEQLVKYIDDGIVRASGPNKRSTEIPFIIMELAENNLNDYLRNTRESLTYAMYIGQFKGLALALAKIHEKAIHRDIKPENILVSGNTWLISDFGLCKFLDEEAQDLTYIDEAVGPRFWMSPEALNRTIGNADEILKQSDVFQLCAIFWYVVTGRNPFGVVCKEDWDGPESIFEVIFNALSHDPSRRPRDGRDLYQMLEDATLVEAFGA</sequence>
<keyword evidence="3" id="KW-1185">Reference proteome</keyword>
<dbReference type="EMBL" id="CAKMMG010000012">
    <property type="protein sequence ID" value="CAH1222916.1"/>
    <property type="molecule type" value="Genomic_DNA"/>
</dbReference>
<feature type="domain" description="Protein kinase" evidence="1">
    <location>
        <begin position="31"/>
        <end position="292"/>
    </location>
</feature>
<dbReference type="PANTHER" id="PTHR24348">
    <property type="entry name" value="SERINE/THREONINE-PROTEIN KINASE UNC-51-RELATED"/>
    <property type="match status" value="1"/>
</dbReference>
<proteinExistence type="predicted"/>
<organism evidence="2 3">
    <name type="scientific">Paenibacillus auburnensis</name>
    <dbReference type="NCBI Taxonomy" id="2905649"/>
    <lineage>
        <taxon>Bacteria</taxon>
        <taxon>Bacillati</taxon>
        <taxon>Bacillota</taxon>
        <taxon>Bacilli</taxon>
        <taxon>Bacillales</taxon>
        <taxon>Paenibacillaceae</taxon>
        <taxon>Paenibacillus</taxon>
    </lineage>
</organism>
<evidence type="ECO:0000313" key="2">
    <source>
        <dbReference type="EMBL" id="CAH1222916.1"/>
    </source>
</evidence>
<reference evidence="2" key="1">
    <citation type="submission" date="2022-01" db="EMBL/GenBank/DDBJ databases">
        <authorList>
            <person name="Criscuolo A."/>
        </authorList>
    </citation>
    <scope>NUCLEOTIDE SEQUENCE</scope>
    <source>
        <strain evidence="2">CIP111892</strain>
    </source>
</reference>
<dbReference type="CDD" id="cd14014">
    <property type="entry name" value="STKc_PknB_like"/>
    <property type="match status" value="1"/>
</dbReference>
<dbReference type="PROSITE" id="PS50011">
    <property type="entry name" value="PROTEIN_KINASE_DOM"/>
    <property type="match status" value="1"/>
</dbReference>
<dbReference type="SMART" id="SM00220">
    <property type="entry name" value="S_TKc"/>
    <property type="match status" value="1"/>
</dbReference>